<reference evidence="1 2" key="1">
    <citation type="journal article" date="2016" name="Nat. Commun.">
        <title>Thousands of microbial genomes shed light on interconnected biogeochemical processes in an aquifer system.</title>
        <authorList>
            <person name="Anantharaman K."/>
            <person name="Brown C.T."/>
            <person name="Hug L.A."/>
            <person name="Sharon I."/>
            <person name="Castelle C.J."/>
            <person name="Probst A.J."/>
            <person name="Thomas B.C."/>
            <person name="Singh A."/>
            <person name="Wilkins M.J."/>
            <person name="Karaoz U."/>
            <person name="Brodie E.L."/>
            <person name="Williams K.H."/>
            <person name="Hubbard S.S."/>
            <person name="Banfield J.F."/>
        </authorList>
    </citation>
    <scope>NUCLEOTIDE SEQUENCE [LARGE SCALE GENOMIC DNA]</scope>
</reference>
<evidence type="ECO:0000313" key="1">
    <source>
        <dbReference type="EMBL" id="OGY16580.1"/>
    </source>
</evidence>
<name>A0A1G1VME8_9BACT</name>
<protein>
    <submittedName>
        <fullName evidence="1">Uncharacterized protein</fullName>
    </submittedName>
</protein>
<evidence type="ECO:0000313" key="2">
    <source>
        <dbReference type="Proteomes" id="UP000179069"/>
    </source>
</evidence>
<gene>
    <name evidence="1" type="ORF">A2785_03235</name>
</gene>
<accession>A0A1G1VME8</accession>
<proteinExistence type="predicted"/>
<sequence>MYDTTWYFNESAGANEYQFVVSNHNSATCPSSNFFDCVVYSSGWQPSAFFSCAGGSCNLPMTGFTSGTRYYSLVQARGLSCPLSSWSNEQNVFEDCYLACPAPILSSSGSTCDTGDTLVDITWQWNDLAASGATSYRLQVDRAPADWVIMPYNLVLTPGVNLTCNGVTCSYTTTDLNPGTWDARVIVLTSDGIGCTVNPVGWSATASASDACLTQVTGQVFNDPFGEALPAGFGGMCQLVGASGVQPGAGSSVTVNPGGYVDPNINLDGTFAVPAVPPNIPPGAGYTSALDPAGDWACTCPSTCLYSVDVPQDIPPDEALRYYVSEIQDTWFQTVGGDVHAEGNILSSIPATCSGLCVPEFSLPGGDEVGVVTSSTGSVSFGSGSVSSQSWEATSIYNGPRYLFDFWRKETDTPTLLADLDGRPSPPQGIYEITSTSDLTLTGNWNNLPQELTIFVNFSDPGYSLILNPDNPGITINPGGLLTIITNGNIRVADTVTRVEGIFLTDGMFRSCVMDDCGYDIGTGTAYQLQVRGSVIAWGGFDLQRDLFVGNRTTPAELFTYEPDFIPRLPEFMLRALYTWEEVKP</sequence>
<comment type="caution">
    <text evidence="1">The sequence shown here is derived from an EMBL/GenBank/DDBJ whole genome shotgun (WGS) entry which is preliminary data.</text>
</comment>
<dbReference type="AlphaFoldDB" id="A0A1G1VME8"/>
<dbReference type="EMBL" id="MHCI01000014">
    <property type="protein sequence ID" value="OGY16580.1"/>
    <property type="molecule type" value="Genomic_DNA"/>
</dbReference>
<organism evidence="1 2">
    <name type="scientific">Candidatus Chisholmbacteria bacterium RIFCSPHIGHO2_01_FULL_49_18</name>
    <dbReference type="NCBI Taxonomy" id="1797590"/>
    <lineage>
        <taxon>Bacteria</taxon>
        <taxon>Candidatus Chisholmiibacteriota</taxon>
    </lineage>
</organism>
<dbReference type="Proteomes" id="UP000179069">
    <property type="component" value="Unassembled WGS sequence"/>
</dbReference>